<feature type="region of interest" description="Disordered" evidence="1">
    <location>
        <begin position="1"/>
        <end position="44"/>
    </location>
</feature>
<feature type="compositionally biased region" description="Basic and acidic residues" evidence="1">
    <location>
        <begin position="205"/>
        <end position="215"/>
    </location>
</feature>
<proteinExistence type="predicted"/>
<comment type="caution">
    <text evidence="2">The sequence shown here is derived from an EMBL/GenBank/DDBJ whole genome shotgun (WGS) entry which is preliminary data.</text>
</comment>
<name>A0ABQ9HZM3_9NEOP</name>
<feature type="region of interest" description="Disordered" evidence="1">
    <location>
        <begin position="204"/>
        <end position="225"/>
    </location>
</feature>
<sequence>MKGRGKRKIPDKTRRPTASSRHDSHKRKSGGDAVRQLNMRHTRPPAGNACCARRRIKHTVVLCPLHDSRGPAMRSTLHLCHLLVHLCVSGGRELWFTFTLRRRPAYVKRYRLYAQDAQLVCSLPVGDSPQRDFKRRLCNFIGRDCTAKSSACLYCSFEYIRKRARPWAIGRLRAACALCSPRCIVCKQSPRVATALTQLAAAPQSREDKLGESQRRTSGSDPARNRARFPMVVGERPSHYTTAPWQASRKERWQSLLLLGNAETQKLATSFCARQPTWCEKSSFHQRLEMADHVVRCREEKAGVGPQQTKHVDASTYFVITAAAFVSGFTDSNMGFRLGTARKPIGNRLPATTIAIATYDEHQDRYPIAVVTSQHTNLTATEEVLLQHAFIRRGRRPILRNYLRKAALSQLLKEAKEEVMDADGIAELREKARELMKQGDAGMVPLG</sequence>
<protein>
    <submittedName>
        <fullName evidence="2">Uncharacterized protein</fullName>
    </submittedName>
</protein>
<evidence type="ECO:0000313" key="2">
    <source>
        <dbReference type="EMBL" id="KAJ8889850.1"/>
    </source>
</evidence>
<dbReference type="EMBL" id="JARBHB010000003">
    <property type="protein sequence ID" value="KAJ8889850.1"/>
    <property type="molecule type" value="Genomic_DNA"/>
</dbReference>
<gene>
    <name evidence="2" type="ORF">PR048_009355</name>
</gene>
<accession>A0ABQ9HZM3</accession>
<organism evidence="2 3">
    <name type="scientific">Dryococelus australis</name>
    <dbReference type="NCBI Taxonomy" id="614101"/>
    <lineage>
        <taxon>Eukaryota</taxon>
        <taxon>Metazoa</taxon>
        <taxon>Ecdysozoa</taxon>
        <taxon>Arthropoda</taxon>
        <taxon>Hexapoda</taxon>
        <taxon>Insecta</taxon>
        <taxon>Pterygota</taxon>
        <taxon>Neoptera</taxon>
        <taxon>Polyneoptera</taxon>
        <taxon>Phasmatodea</taxon>
        <taxon>Verophasmatodea</taxon>
        <taxon>Anareolatae</taxon>
        <taxon>Phasmatidae</taxon>
        <taxon>Eurycanthinae</taxon>
        <taxon>Dryococelus</taxon>
    </lineage>
</organism>
<evidence type="ECO:0000313" key="3">
    <source>
        <dbReference type="Proteomes" id="UP001159363"/>
    </source>
</evidence>
<dbReference type="Proteomes" id="UP001159363">
    <property type="component" value="Chromosome 3"/>
</dbReference>
<evidence type="ECO:0000256" key="1">
    <source>
        <dbReference type="SAM" id="MobiDB-lite"/>
    </source>
</evidence>
<keyword evidence="3" id="KW-1185">Reference proteome</keyword>
<reference evidence="2 3" key="1">
    <citation type="submission" date="2023-02" db="EMBL/GenBank/DDBJ databases">
        <title>LHISI_Scaffold_Assembly.</title>
        <authorList>
            <person name="Stuart O.P."/>
            <person name="Cleave R."/>
            <person name="Magrath M.J.L."/>
            <person name="Mikheyev A.S."/>
        </authorList>
    </citation>
    <scope>NUCLEOTIDE SEQUENCE [LARGE SCALE GENOMIC DNA]</scope>
    <source>
        <strain evidence="2">Daus_M_001</strain>
        <tissue evidence="2">Leg muscle</tissue>
    </source>
</reference>